<keyword evidence="6" id="KW-1185">Reference proteome</keyword>
<dbReference type="EC" id="2.6.1.-" evidence="3"/>
<comment type="cofactor">
    <cofactor evidence="1 3">
        <name>pyridoxal 5'-phosphate</name>
        <dbReference type="ChEBI" id="CHEBI:597326"/>
    </cofactor>
</comment>
<dbReference type="PANTHER" id="PTHR42885">
    <property type="entry name" value="HISTIDINOL-PHOSPHATE AMINOTRANSFERASE-RELATED"/>
    <property type="match status" value="1"/>
</dbReference>
<dbReference type="OrthoDB" id="9813612at2"/>
<dbReference type="Pfam" id="PF00155">
    <property type="entry name" value="Aminotran_1_2"/>
    <property type="match status" value="1"/>
</dbReference>
<protein>
    <recommendedName>
        <fullName evidence="3">Aminotransferase</fullName>
        <ecNumber evidence="3">2.6.1.-</ecNumber>
    </recommendedName>
</protein>
<dbReference type="InterPro" id="IPR015422">
    <property type="entry name" value="PyrdxlP-dep_Trfase_small"/>
</dbReference>
<dbReference type="Proteomes" id="UP000591941">
    <property type="component" value="Unassembled WGS sequence"/>
</dbReference>
<dbReference type="PANTHER" id="PTHR42885:SF1">
    <property type="entry name" value="THREONINE-PHOSPHATE DECARBOXYLASE"/>
    <property type="match status" value="1"/>
</dbReference>
<feature type="domain" description="Aminotransferase class I/classII large" evidence="4">
    <location>
        <begin position="29"/>
        <end position="350"/>
    </location>
</feature>
<evidence type="ECO:0000313" key="5">
    <source>
        <dbReference type="EMBL" id="MBB6477197.1"/>
    </source>
</evidence>
<keyword evidence="3" id="KW-0808">Transferase</keyword>
<comment type="similarity">
    <text evidence="3">Belongs to the class-I pyridoxal-phosphate-dependent aminotransferase family.</text>
</comment>
<proteinExistence type="inferred from homology"/>
<dbReference type="Gene3D" id="3.90.1150.10">
    <property type="entry name" value="Aspartate Aminotransferase, domain 1"/>
    <property type="match status" value="1"/>
</dbReference>
<dbReference type="InterPro" id="IPR015424">
    <property type="entry name" value="PyrdxlP-dep_Trfase"/>
</dbReference>
<dbReference type="InterPro" id="IPR015421">
    <property type="entry name" value="PyrdxlP-dep_Trfase_major"/>
</dbReference>
<keyword evidence="3" id="KW-0032">Aminotransferase</keyword>
<dbReference type="RefSeq" id="WP_024049237.1">
    <property type="nucleotide sequence ID" value="NZ_CABWNB010000001.1"/>
</dbReference>
<dbReference type="CDD" id="cd00609">
    <property type="entry name" value="AAT_like"/>
    <property type="match status" value="1"/>
</dbReference>
<accession>A0A841R239</accession>
<evidence type="ECO:0000256" key="1">
    <source>
        <dbReference type="ARBA" id="ARBA00001933"/>
    </source>
</evidence>
<gene>
    <name evidence="5" type="ORF">HNR45_000219</name>
</gene>
<dbReference type="EMBL" id="JACHHI010000001">
    <property type="protein sequence ID" value="MBB6477197.1"/>
    <property type="molecule type" value="Genomic_DNA"/>
</dbReference>
<dbReference type="GO" id="GO:0016829">
    <property type="term" value="F:lyase activity"/>
    <property type="evidence" value="ECO:0007669"/>
    <property type="project" value="UniProtKB-KW"/>
</dbReference>
<organism evidence="5 6">
    <name type="scientific">Negativicoccus succinicivorans</name>
    <dbReference type="NCBI Taxonomy" id="620903"/>
    <lineage>
        <taxon>Bacteria</taxon>
        <taxon>Bacillati</taxon>
        <taxon>Bacillota</taxon>
        <taxon>Negativicutes</taxon>
        <taxon>Veillonellales</taxon>
        <taxon>Veillonellaceae</taxon>
        <taxon>Negativicoccus</taxon>
    </lineage>
</organism>
<dbReference type="SUPFAM" id="SSF53383">
    <property type="entry name" value="PLP-dependent transferases"/>
    <property type="match status" value="1"/>
</dbReference>
<evidence type="ECO:0000313" key="6">
    <source>
        <dbReference type="Proteomes" id="UP000591941"/>
    </source>
</evidence>
<evidence type="ECO:0000256" key="2">
    <source>
        <dbReference type="ARBA" id="ARBA00022898"/>
    </source>
</evidence>
<dbReference type="GO" id="GO:0008483">
    <property type="term" value="F:transaminase activity"/>
    <property type="evidence" value="ECO:0007669"/>
    <property type="project" value="UniProtKB-KW"/>
</dbReference>
<dbReference type="GO" id="GO:0030170">
    <property type="term" value="F:pyridoxal phosphate binding"/>
    <property type="evidence" value="ECO:0007669"/>
    <property type="project" value="InterPro"/>
</dbReference>
<keyword evidence="5" id="KW-0456">Lyase</keyword>
<comment type="caution">
    <text evidence="5">The sequence shown here is derived from an EMBL/GenBank/DDBJ whole genome shotgun (WGS) entry which is preliminary data.</text>
</comment>
<reference evidence="5 6" key="1">
    <citation type="submission" date="2020-08" db="EMBL/GenBank/DDBJ databases">
        <title>Genomic Encyclopedia of Type Strains, Phase IV (KMG-IV): sequencing the most valuable type-strain genomes for metagenomic binning, comparative biology and taxonomic classification.</title>
        <authorList>
            <person name="Goeker M."/>
        </authorList>
    </citation>
    <scope>NUCLEOTIDE SEQUENCE [LARGE SCALE GENOMIC DNA]</scope>
    <source>
        <strain evidence="5 6">DSM 21255</strain>
    </source>
</reference>
<dbReference type="InterPro" id="IPR004838">
    <property type="entry name" value="NHTrfase_class1_PyrdxlP-BS"/>
</dbReference>
<keyword evidence="2" id="KW-0663">Pyridoxal phosphate</keyword>
<dbReference type="InterPro" id="IPR004839">
    <property type="entry name" value="Aminotransferase_I/II_large"/>
</dbReference>
<dbReference type="PROSITE" id="PS00105">
    <property type="entry name" value="AA_TRANSFER_CLASS_1"/>
    <property type="match status" value="1"/>
</dbReference>
<name>A0A841R239_9FIRM</name>
<dbReference type="AlphaFoldDB" id="A0A841R239"/>
<evidence type="ECO:0000259" key="4">
    <source>
        <dbReference type="Pfam" id="PF00155"/>
    </source>
</evidence>
<evidence type="ECO:0000256" key="3">
    <source>
        <dbReference type="RuleBase" id="RU000481"/>
    </source>
</evidence>
<dbReference type="GeneID" id="93485508"/>
<sequence length="358" mass="40300">MSADLDALYTSFQHGGNIYALPPSVREQVEDFSANINPLGLSPEGVEALQDWPTLALHYPEPNNRTLRKALSRFYQHDEAGVVLGNGATELLFTVFRYWRPSTVWIPVPTFSEYARAAISVGAEIRQIAWEDIPNSVTKMSKGEVLCICSPNNPTGVYTDVSQLKKWLQAARTRGARILVDESFIDFNPDLDTARSLVDKRDDFVVLHSLTKFWGIPGLRAGVMFTAPELAETMHADLDIWNVNALAASYLKAALNDIEYFQNTQKFVYEEKKRVYEKYTALPELFIYPPTANFILLNLQRKLTAAELTERLLAQGLMIRNCDNYPGLDSYHVRIAIRQAAANDRLFAAISKEVSQSS</sequence>
<dbReference type="Gene3D" id="3.40.640.10">
    <property type="entry name" value="Type I PLP-dependent aspartate aminotransferase-like (Major domain)"/>
    <property type="match status" value="1"/>
</dbReference>